<evidence type="ECO:0000313" key="2">
    <source>
        <dbReference type="Proteomes" id="UP001530400"/>
    </source>
</evidence>
<proteinExistence type="predicted"/>
<protein>
    <submittedName>
        <fullName evidence="1">Uncharacterized protein</fullName>
    </submittedName>
</protein>
<reference evidence="1 2" key="1">
    <citation type="submission" date="2024-10" db="EMBL/GenBank/DDBJ databases">
        <title>Updated reference genomes for cyclostephanoid diatoms.</title>
        <authorList>
            <person name="Roberts W.R."/>
            <person name="Alverson A.J."/>
        </authorList>
    </citation>
    <scope>NUCLEOTIDE SEQUENCE [LARGE SCALE GENOMIC DNA]</scope>
    <source>
        <strain evidence="1 2">AJA010-31</strain>
    </source>
</reference>
<sequence>MKLPSITSKYIEWKLRKRKSKQNNDDSPTTAVDEISECVSDTMQDTIQEIGDALHYYFLNPNKLSYDMAYELTVDDIIFPVSPDGRKRKKLEC</sequence>
<organism evidence="1 2">
    <name type="scientific">Cyclotella atomus</name>
    <dbReference type="NCBI Taxonomy" id="382360"/>
    <lineage>
        <taxon>Eukaryota</taxon>
        <taxon>Sar</taxon>
        <taxon>Stramenopiles</taxon>
        <taxon>Ochrophyta</taxon>
        <taxon>Bacillariophyta</taxon>
        <taxon>Coscinodiscophyceae</taxon>
        <taxon>Thalassiosirophycidae</taxon>
        <taxon>Stephanodiscales</taxon>
        <taxon>Stephanodiscaceae</taxon>
        <taxon>Cyclotella</taxon>
    </lineage>
</organism>
<dbReference type="EMBL" id="JALLPJ020001105">
    <property type="protein sequence ID" value="KAL3776317.1"/>
    <property type="molecule type" value="Genomic_DNA"/>
</dbReference>
<dbReference type="Proteomes" id="UP001530400">
    <property type="component" value="Unassembled WGS sequence"/>
</dbReference>
<gene>
    <name evidence="1" type="ORF">ACHAWO_002711</name>
</gene>
<accession>A0ABD3NMH6</accession>
<keyword evidence="2" id="KW-1185">Reference proteome</keyword>
<name>A0ABD3NMH6_9STRA</name>
<dbReference type="AlphaFoldDB" id="A0ABD3NMH6"/>
<comment type="caution">
    <text evidence="1">The sequence shown here is derived from an EMBL/GenBank/DDBJ whole genome shotgun (WGS) entry which is preliminary data.</text>
</comment>
<evidence type="ECO:0000313" key="1">
    <source>
        <dbReference type="EMBL" id="KAL3776317.1"/>
    </source>
</evidence>